<accession>A0ACB7S4S0</accession>
<reference evidence="1" key="1">
    <citation type="submission" date="2020-05" db="EMBL/GenBank/DDBJ databases">
        <title>Large-scale comparative analyses of tick genomes elucidate their genetic diversity and vector capacities.</title>
        <authorList>
            <person name="Jia N."/>
            <person name="Wang J."/>
            <person name="Shi W."/>
            <person name="Du L."/>
            <person name="Sun Y."/>
            <person name="Zhan W."/>
            <person name="Jiang J."/>
            <person name="Wang Q."/>
            <person name="Zhang B."/>
            <person name="Ji P."/>
            <person name="Sakyi L.B."/>
            <person name="Cui X."/>
            <person name="Yuan T."/>
            <person name="Jiang B."/>
            <person name="Yang W."/>
            <person name="Lam T.T.-Y."/>
            <person name="Chang Q."/>
            <person name="Ding S."/>
            <person name="Wang X."/>
            <person name="Zhu J."/>
            <person name="Ruan X."/>
            <person name="Zhao L."/>
            <person name="Wei J."/>
            <person name="Que T."/>
            <person name="Du C."/>
            <person name="Cheng J."/>
            <person name="Dai P."/>
            <person name="Han X."/>
            <person name="Huang E."/>
            <person name="Gao Y."/>
            <person name="Liu J."/>
            <person name="Shao H."/>
            <person name="Ye R."/>
            <person name="Li L."/>
            <person name="Wei W."/>
            <person name="Wang X."/>
            <person name="Wang C."/>
            <person name="Yang T."/>
            <person name="Huo Q."/>
            <person name="Li W."/>
            <person name="Guo W."/>
            <person name="Chen H."/>
            <person name="Zhou L."/>
            <person name="Ni X."/>
            <person name="Tian J."/>
            <person name="Zhou Y."/>
            <person name="Sheng Y."/>
            <person name="Liu T."/>
            <person name="Pan Y."/>
            <person name="Xia L."/>
            <person name="Li J."/>
            <person name="Zhao F."/>
            <person name="Cao W."/>
        </authorList>
    </citation>
    <scope>NUCLEOTIDE SEQUENCE</scope>
    <source>
        <strain evidence="1">Hyas-2018</strain>
    </source>
</reference>
<dbReference type="Proteomes" id="UP000821845">
    <property type="component" value="Chromosome 6"/>
</dbReference>
<organism evidence="1 2">
    <name type="scientific">Hyalomma asiaticum</name>
    <name type="common">Tick</name>
    <dbReference type="NCBI Taxonomy" id="266040"/>
    <lineage>
        <taxon>Eukaryota</taxon>
        <taxon>Metazoa</taxon>
        <taxon>Ecdysozoa</taxon>
        <taxon>Arthropoda</taxon>
        <taxon>Chelicerata</taxon>
        <taxon>Arachnida</taxon>
        <taxon>Acari</taxon>
        <taxon>Parasitiformes</taxon>
        <taxon>Ixodida</taxon>
        <taxon>Ixodoidea</taxon>
        <taxon>Ixodidae</taxon>
        <taxon>Hyalomminae</taxon>
        <taxon>Hyalomma</taxon>
    </lineage>
</organism>
<protein>
    <submittedName>
        <fullName evidence="1">Uncharacterized protein</fullName>
    </submittedName>
</protein>
<gene>
    <name evidence="1" type="ORF">HPB50_012534</name>
</gene>
<name>A0ACB7S4S0_HYAAI</name>
<proteinExistence type="predicted"/>
<evidence type="ECO:0000313" key="2">
    <source>
        <dbReference type="Proteomes" id="UP000821845"/>
    </source>
</evidence>
<dbReference type="EMBL" id="CM023486">
    <property type="protein sequence ID" value="KAH6928192.1"/>
    <property type="molecule type" value="Genomic_DNA"/>
</dbReference>
<evidence type="ECO:0000313" key="1">
    <source>
        <dbReference type="EMBL" id="KAH6928192.1"/>
    </source>
</evidence>
<sequence length="86" mass="9294">MPSERIASAVGSLAVLLVCVTFGHAGELPTVHIGHNLDTAEPCQKPKRAPSPETAARFQPTAGRRNSEATGERREMQINESCPERE</sequence>
<keyword evidence="2" id="KW-1185">Reference proteome</keyword>
<comment type="caution">
    <text evidence="1">The sequence shown here is derived from an EMBL/GenBank/DDBJ whole genome shotgun (WGS) entry which is preliminary data.</text>
</comment>